<feature type="chain" id="PRO_5028839428" evidence="1">
    <location>
        <begin position="22"/>
        <end position="314"/>
    </location>
</feature>
<keyword evidence="4" id="KW-1185">Reference proteome</keyword>
<protein>
    <submittedName>
        <fullName evidence="3">YHYH protein</fullName>
    </submittedName>
</protein>
<dbReference type="EMBL" id="CP060139">
    <property type="protein sequence ID" value="QNR23140.1"/>
    <property type="molecule type" value="Genomic_DNA"/>
</dbReference>
<sequence length="314" mass="34022">MNQIKVLSTLLSLSLLLSACSEDDDTTASNTSNCTSDIEFDDSRGDCDQSLSYSSQISISSSNGNWLISANSIPDHKVGLFGRVPGALNPNAVSPQSESYTITQNPQLSGSMVACLGPNGPQYRFGILFNGVELDPVAAEPWPHEGIMSPDVNWEWNLEALNVSIGLDCNNAHVQPSGQYHYHGKPQLYLDDLNLSTSEMKQIGFAADGFPVYYKYAYSDANDSTSAVVAMQSSYRLKSGQRPGDGESAPCGAYTGVYSNDYEYVDGLGSLDEANGRYGITPEYPDGIYYYVITDEFPAIPRYLKGSPSSSFGF</sequence>
<evidence type="ECO:0000256" key="1">
    <source>
        <dbReference type="SAM" id="SignalP"/>
    </source>
</evidence>
<evidence type="ECO:0000313" key="3">
    <source>
        <dbReference type="EMBL" id="QNR23140.1"/>
    </source>
</evidence>
<keyword evidence="1" id="KW-0732">Signal</keyword>
<organism evidence="3 4">
    <name type="scientific">Croceimicrobium hydrocarbonivorans</name>
    <dbReference type="NCBI Taxonomy" id="2761580"/>
    <lineage>
        <taxon>Bacteria</taxon>
        <taxon>Pseudomonadati</taxon>
        <taxon>Bacteroidota</taxon>
        <taxon>Flavobacteriia</taxon>
        <taxon>Flavobacteriales</taxon>
        <taxon>Owenweeksiaceae</taxon>
        <taxon>Croceimicrobium</taxon>
    </lineage>
</organism>
<dbReference type="Proteomes" id="UP000516305">
    <property type="component" value="Chromosome"/>
</dbReference>
<dbReference type="KEGG" id="chyd:H4K34_12230"/>
<reference evidence="3 4" key="1">
    <citation type="submission" date="2020-08" db="EMBL/GenBank/DDBJ databases">
        <title>Croceimicrobium hydrocarbonivorans gen. nov., sp. nov., a novel marine bacterium isolated from a bacterial consortium that degrades polyethylene terephthalate.</title>
        <authorList>
            <person name="Liu R."/>
        </authorList>
    </citation>
    <scope>NUCLEOTIDE SEQUENCE [LARGE SCALE GENOMIC DNA]</scope>
    <source>
        <strain evidence="3 4">A20-9</strain>
    </source>
</reference>
<feature type="signal peptide" evidence="1">
    <location>
        <begin position="1"/>
        <end position="21"/>
    </location>
</feature>
<gene>
    <name evidence="3" type="ORF">H4K34_12230</name>
</gene>
<feature type="domain" description="YHYH" evidence="2">
    <location>
        <begin position="100"/>
        <end position="306"/>
    </location>
</feature>
<proteinExistence type="predicted"/>
<evidence type="ECO:0000313" key="4">
    <source>
        <dbReference type="Proteomes" id="UP000516305"/>
    </source>
</evidence>
<dbReference type="PROSITE" id="PS51257">
    <property type="entry name" value="PROKAR_LIPOPROTEIN"/>
    <property type="match status" value="1"/>
</dbReference>
<name>A0A7H0VBP2_9FLAO</name>
<dbReference type="RefSeq" id="WP_210757676.1">
    <property type="nucleotide sequence ID" value="NZ_CP060139.1"/>
</dbReference>
<evidence type="ECO:0000259" key="2">
    <source>
        <dbReference type="Pfam" id="PF14240"/>
    </source>
</evidence>
<accession>A0A7H0VBP2</accession>
<dbReference type="InterPro" id="IPR025924">
    <property type="entry name" value="YHYH_dom"/>
</dbReference>
<dbReference type="AlphaFoldDB" id="A0A7H0VBP2"/>
<dbReference type="Pfam" id="PF14240">
    <property type="entry name" value="YHYH"/>
    <property type="match status" value="1"/>
</dbReference>